<evidence type="ECO:0000256" key="1">
    <source>
        <dbReference type="SAM" id="MobiDB-lite"/>
    </source>
</evidence>
<keyword evidence="3" id="KW-1185">Reference proteome</keyword>
<dbReference type="EMBL" id="BAAAUG010000243">
    <property type="protein sequence ID" value="GAA3153654.1"/>
    <property type="molecule type" value="Genomic_DNA"/>
</dbReference>
<dbReference type="Proteomes" id="UP001501637">
    <property type="component" value="Unassembled WGS sequence"/>
</dbReference>
<reference evidence="3" key="1">
    <citation type="journal article" date="2019" name="Int. J. Syst. Evol. Microbiol.">
        <title>The Global Catalogue of Microorganisms (GCM) 10K type strain sequencing project: providing services to taxonomists for standard genome sequencing and annotation.</title>
        <authorList>
            <consortium name="The Broad Institute Genomics Platform"/>
            <consortium name="The Broad Institute Genome Sequencing Center for Infectious Disease"/>
            <person name="Wu L."/>
            <person name="Ma J."/>
        </authorList>
    </citation>
    <scope>NUCLEOTIDE SEQUENCE [LARGE SCALE GENOMIC DNA]</scope>
    <source>
        <strain evidence="3">JCM 9092</strain>
    </source>
</reference>
<proteinExistence type="predicted"/>
<protein>
    <submittedName>
        <fullName evidence="2">Uncharacterized protein</fullName>
    </submittedName>
</protein>
<organism evidence="2 3">
    <name type="scientific">Streptomyces rectiviolaceus</name>
    <dbReference type="NCBI Taxonomy" id="332591"/>
    <lineage>
        <taxon>Bacteria</taxon>
        <taxon>Bacillati</taxon>
        <taxon>Actinomycetota</taxon>
        <taxon>Actinomycetes</taxon>
        <taxon>Kitasatosporales</taxon>
        <taxon>Streptomycetaceae</taxon>
        <taxon>Streptomyces</taxon>
    </lineage>
</organism>
<sequence length="103" mass="10772">MAILKRTVFVRDPVRHRDVILRAGEEPAPEYAALVTNPACWEDGKLPDTATTDSTESSDTSDGDAANTETKQAAPAAKKTATKKAASTPARGRNAADEGTSGT</sequence>
<feature type="region of interest" description="Disordered" evidence="1">
    <location>
        <begin position="38"/>
        <end position="103"/>
    </location>
</feature>
<dbReference type="RefSeq" id="WP_344530908.1">
    <property type="nucleotide sequence ID" value="NZ_BAAAUG010000243.1"/>
</dbReference>
<evidence type="ECO:0000313" key="2">
    <source>
        <dbReference type="EMBL" id="GAA3153654.1"/>
    </source>
</evidence>
<comment type="caution">
    <text evidence="2">The sequence shown here is derived from an EMBL/GenBank/DDBJ whole genome shotgun (WGS) entry which is preliminary data.</text>
</comment>
<feature type="compositionally biased region" description="Low complexity" evidence="1">
    <location>
        <begin position="48"/>
        <end position="90"/>
    </location>
</feature>
<evidence type="ECO:0000313" key="3">
    <source>
        <dbReference type="Proteomes" id="UP001501637"/>
    </source>
</evidence>
<name>A0ABP6NMX7_9ACTN</name>
<accession>A0ABP6NMX7</accession>
<gene>
    <name evidence="2" type="ORF">GCM10010449_84190</name>
</gene>